<comment type="caution">
    <text evidence="2">The sequence shown here is derived from an EMBL/GenBank/DDBJ whole genome shotgun (WGS) entry which is preliminary data.</text>
</comment>
<evidence type="ECO:0000313" key="3">
    <source>
        <dbReference type="Proteomes" id="UP001159363"/>
    </source>
</evidence>
<protein>
    <submittedName>
        <fullName evidence="2">Uncharacterized protein</fullName>
    </submittedName>
</protein>
<gene>
    <name evidence="2" type="ORF">PR048_008699</name>
</gene>
<proteinExistence type="predicted"/>
<reference evidence="2 3" key="1">
    <citation type="submission" date="2023-02" db="EMBL/GenBank/DDBJ databases">
        <title>LHISI_Scaffold_Assembly.</title>
        <authorList>
            <person name="Stuart O.P."/>
            <person name="Cleave R."/>
            <person name="Magrath M.J.L."/>
            <person name="Mikheyev A.S."/>
        </authorList>
    </citation>
    <scope>NUCLEOTIDE SEQUENCE [LARGE SCALE GENOMIC DNA]</scope>
    <source>
        <strain evidence="2">Daus_M_001</strain>
        <tissue evidence="2">Leg muscle</tissue>
    </source>
</reference>
<evidence type="ECO:0000256" key="1">
    <source>
        <dbReference type="SAM" id="MobiDB-lite"/>
    </source>
</evidence>
<accession>A0ABQ9HXV5</accession>
<dbReference type="Proteomes" id="UP001159363">
    <property type="component" value="Chromosome 3"/>
</dbReference>
<organism evidence="2 3">
    <name type="scientific">Dryococelus australis</name>
    <dbReference type="NCBI Taxonomy" id="614101"/>
    <lineage>
        <taxon>Eukaryota</taxon>
        <taxon>Metazoa</taxon>
        <taxon>Ecdysozoa</taxon>
        <taxon>Arthropoda</taxon>
        <taxon>Hexapoda</taxon>
        <taxon>Insecta</taxon>
        <taxon>Pterygota</taxon>
        <taxon>Neoptera</taxon>
        <taxon>Polyneoptera</taxon>
        <taxon>Phasmatodea</taxon>
        <taxon>Verophasmatodea</taxon>
        <taxon>Anareolatae</taxon>
        <taxon>Phasmatidae</taxon>
        <taxon>Eurycanthinae</taxon>
        <taxon>Dryococelus</taxon>
    </lineage>
</organism>
<evidence type="ECO:0000313" key="2">
    <source>
        <dbReference type="EMBL" id="KAJ8889201.1"/>
    </source>
</evidence>
<dbReference type="EMBL" id="JARBHB010000003">
    <property type="protein sequence ID" value="KAJ8889201.1"/>
    <property type="molecule type" value="Genomic_DNA"/>
</dbReference>
<name>A0ABQ9HXV5_9NEOP</name>
<feature type="region of interest" description="Disordered" evidence="1">
    <location>
        <begin position="129"/>
        <end position="150"/>
    </location>
</feature>
<sequence>MVDNSLPLDDSPAVGLFRALARAQKNSPHASLFSVSHRLPIDTLYCSKLEFKGGETGDPREKLPINSIVRHDSHFAKIRSDLDGDESTLKYRCSRNRVLDTLLSHVRPPYAGTGLKYLHEQYQQIFKQTSPTANSLTPQLQAGRSGRRSTCSLPQSDAALKNTSFRIVIRAFADVRTIFLRHLHTARPSLVSAAGDRAEDATVAERLARSPPTKGNRVQNPAGLPDFLKWESCQTMPWSADFLGDLPFPPPLHSGTAQ</sequence>
<keyword evidence="3" id="KW-1185">Reference proteome</keyword>